<reference evidence="2" key="1">
    <citation type="submission" date="2018-05" db="EMBL/GenBank/DDBJ databases">
        <authorList>
            <person name="Li X."/>
        </authorList>
    </citation>
    <scope>NUCLEOTIDE SEQUENCE [LARGE SCALE GENOMIC DNA]</scope>
    <source>
        <strain evidence="2">HKS-05</strain>
    </source>
</reference>
<evidence type="ECO:0000313" key="2">
    <source>
        <dbReference type="Proteomes" id="UP000249842"/>
    </source>
</evidence>
<evidence type="ECO:0000313" key="1">
    <source>
        <dbReference type="EMBL" id="RAK59130.1"/>
    </source>
</evidence>
<dbReference type="Pfam" id="PF13773">
    <property type="entry name" value="DUF4170"/>
    <property type="match status" value="1"/>
</dbReference>
<dbReference type="AlphaFoldDB" id="A0A328AVM6"/>
<protein>
    <recommendedName>
        <fullName evidence="3">DUF4170 domain-containing protein</fullName>
    </recommendedName>
</protein>
<organism evidence="1 2">
    <name type="scientific">Phenylobacterium hankyongense</name>
    <dbReference type="NCBI Taxonomy" id="1813876"/>
    <lineage>
        <taxon>Bacteria</taxon>
        <taxon>Pseudomonadati</taxon>
        <taxon>Pseudomonadota</taxon>
        <taxon>Alphaproteobacteria</taxon>
        <taxon>Caulobacterales</taxon>
        <taxon>Caulobacteraceae</taxon>
        <taxon>Phenylobacterium</taxon>
    </lineage>
</organism>
<name>A0A328AVM6_9CAUL</name>
<gene>
    <name evidence="1" type="ORF">DJ021_04600</name>
</gene>
<evidence type="ECO:0008006" key="3">
    <source>
        <dbReference type="Google" id="ProtNLM"/>
    </source>
</evidence>
<dbReference type="EMBL" id="QFYP01000001">
    <property type="protein sequence ID" value="RAK59130.1"/>
    <property type="molecule type" value="Genomic_DNA"/>
</dbReference>
<dbReference type="InterPro" id="IPR025226">
    <property type="entry name" value="DUF4170"/>
</dbReference>
<proteinExistence type="predicted"/>
<accession>A0A328AVM6</accession>
<dbReference type="Gene3D" id="3.30.70.2400">
    <property type="entry name" value="Uncharacterised protein PF13773, DUF4170"/>
    <property type="match status" value="1"/>
</dbReference>
<dbReference type="OrthoDB" id="9800646at2"/>
<sequence length="66" mass="7429">MERFWVVGGEYSCLAFKALKNGPPQVLGPFDSRDEARAVWRRISEETRSCATARYAIAAEQLVLPN</sequence>
<dbReference type="RefSeq" id="WP_111456423.1">
    <property type="nucleotide sequence ID" value="NZ_QFYP01000001.1"/>
</dbReference>
<comment type="caution">
    <text evidence="1">The sequence shown here is derived from an EMBL/GenBank/DDBJ whole genome shotgun (WGS) entry which is preliminary data.</text>
</comment>
<dbReference type="Proteomes" id="UP000249842">
    <property type="component" value="Unassembled WGS sequence"/>
</dbReference>
<keyword evidence="2" id="KW-1185">Reference proteome</keyword>